<accession>A0ABU8I2Q7</accession>
<gene>
    <name evidence="1" type="ORF">VJ786_02485</name>
</gene>
<evidence type="ECO:0000313" key="2">
    <source>
        <dbReference type="Proteomes" id="UP001363035"/>
    </source>
</evidence>
<organism evidence="1 2">
    <name type="scientific">Sphingobacterium tenebrionis</name>
    <dbReference type="NCBI Taxonomy" id="3111775"/>
    <lineage>
        <taxon>Bacteria</taxon>
        <taxon>Pseudomonadati</taxon>
        <taxon>Bacteroidota</taxon>
        <taxon>Sphingobacteriia</taxon>
        <taxon>Sphingobacteriales</taxon>
        <taxon>Sphingobacteriaceae</taxon>
        <taxon>Sphingobacterium</taxon>
    </lineage>
</organism>
<dbReference type="Proteomes" id="UP001363035">
    <property type="component" value="Unassembled WGS sequence"/>
</dbReference>
<protein>
    <submittedName>
        <fullName evidence="1">Uncharacterized protein</fullName>
    </submittedName>
</protein>
<name>A0ABU8I2Q7_9SPHI</name>
<comment type="caution">
    <text evidence="1">The sequence shown here is derived from an EMBL/GenBank/DDBJ whole genome shotgun (WGS) entry which is preliminary data.</text>
</comment>
<dbReference type="EMBL" id="JAYLLN010000003">
    <property type="protein sequence ID" value="MEI5983763.1"/>
    <property type="molecule type" value="Genomic_DNA"/>
</dbReference>
<keyword evidence="2" id="KW-1185">Reference proteome</keyword>
<proteinExistence type="predicted"/>
<dbReference type="RefSeq" id="WP_336557204.1">
    <property type="nucleotide sequence ID" value="NZ_JAYLLN010000003.1"/>
</dbReference>
<evidence type="ECO:0000313" key="1">
    <source>
        <dbReference type="EMBL" id="MEI5983763.1"/>
    </source>
</evidence>
<sequence length="62" mass="7293">MDQGRGLRNVDRFTEKNEFEGLMDQLKKFEAMLKLRQSEPAGMGMDYHLEHGDSFLRLRVYG</sequence>
<reference evidence="1 2" key="1">
    <citation type="submission" date="2024-01" db="EMBL/GenBank/DDBJ databases">
        <title>Sphingobacterium tenebrionis sp. nov., a novel endophyte isolated from tenebrio molitor intestines.</title>
        <authorList>
            <person name="Zhang C."/>
        </authorList>
    </citation>
    <scope>NUCLEOTIDE SEQUENCE [LARGE SCALE GENOMIC DNA]</scope>
    <source>
        <strain evidence="1 2">PU5-4</strain>
    </source>
</reference>